<keyword evidence="3" id="KW-1185">Reference proteome</keyword>
<dbReference type="GO" id="GO:0016740">
    <property type="term" value="F:transferase activity"/>
    <property type="evidence" value="ECO:0007669"/>
    <property type="project" value="UniProtKB-KW"/>
</dbReference>
<gene>
    <name evidence="2" type="ORF">IV52_GL001091</name>
</gene>
<evidence type="ECO:0000259" key="1">
    <source>
        <dbReference type="Pfam" id="PF08759"/>
    </source>
</evidence>
<dbReference type="EMBL" id="JQBT01000033">
    <property type="protein sequence ID" value="KRN78811.1"/>
    <property type="molecule type" value="Genomic_DNA"/>
</dbReference>
<dbReference type="PATRIC" id="fig|1122148.6.peg.1117"/>
<dbReference type="AlphaFoldDB" id="A0A0R2JNR8"/>
<evidence type="ECO:0000313" key="3">
    <source>
        <dbReference type="Proteomes" id="UP000051565"/>
    </source>
</evidence>
<accession>A0A0R2JNR8</accession>
<organism evidence="2 3">
    <name type="scientific">Fructilactobacillus lindneri DSM 20690 = JCM 11027</name>
    <dbReference type="NCBI Taxonomy" id="1122148"/>
    <lineage>
        <taxon>Bacteria</taxon>
        <taxon>Bacillati</taxon>
        <taxon>Bacillota</taxon>
        <taxon>Bacilli</taxon>
        <taxon>Lactobacillales</taxon>
        <taxon>Lactobacillaceae</taxon>
        <taxon>Fructilactobacillus</taxon>
    </lineage>
</organism>
<dbReference type="GeneID" id="61249786"/>
<evidence type="ECO:0000313" key="2">
    <source>
        <dbReference type="EMBL" id="KRN78811.1"/>
    </source>
</evidence>
<dbReference type="STRING" id="53444.AYR59_02710"/>
<comment type="caution">
    <text evidence="2">The sequence shown here is derived from an EMBL/GenBank/DDBJ whole genome shotgun (WGS) entry which is preliminary data.</text>
</comment>
<reference evidence="2 3" key="1">
    <citation type="journal article" date="2015" name="Genome Announc.">
        <title>Expanding the biotechnology potential of lactobacilli through comparative genomics of 213 strains and associated genera.</title>
        <authorList>
            <person name="Sun Z."/>
            <person name="Harris H.M."/>
            <person name="McCann A."/>
            <person name="Guo C."/>
            <person name="Argimon S."/>
            <person name="Zhang W."/>
            <person name="Yang X."/>
            <person name="Jeffery I.B."/>
            <person name="Cooney J.C."/>
            <person name="Kagawa T.F."/>
            <person name="Liu W."/>
            <person name="Song Y."/>
            <person name="Salvetti E."/>
            <person name="Wrobel A."/>
            <person name="Rasinkangas P."/>
            <person name="Parkhill J."/>
            <person name="Rea M.C."/>
            <person name="O'Sullivan O."/>
            <person name="Ritari J."/>
            <person name="Douillard F.P."/>
            <person name="Paul Ross R."/>
            <person name="Yang R."/>
            <person name="Briner A.E."/>
            <person name="Felis G.E."/>
            <person name="de Vos W.M."/>
            <person name="Barrangou R."/>
            <person name="Klaenhammer T.R."/>
            <person name="Caufield P.W."/>
            <person name="Cui Y."/>
            <person name="Zhang H."/>
            <person name="O'Toole P.W."/>
        </authorList>
    </citation>
    <scope>NUCLEOTIDE SEQUENCE [LARGE SCALE GENOMIC DNA]</scope>
    <source>
        <strain evidence="2 3">DSM 20690</strain>
    </source>
</reference>
<dbReference type="OrthoDB" id="796510at2"/>
<dbReference type="RefSeq" id="WP_054646023.1">
    <property type="nucleotide sequence ID" value="NZ_FUXS01000002.1"/>
</dbReference>
<keyword evidence="2" id="KW-0808">Transferase</keyword>
<name>A0A0R2JNR8_9LACO</name>
<dbReference type="Pfam" id="PF08759">
    <property type="entry name" value="GT-D"/>
    <property type="match status" value="1"/>
</dbReference>
<feature type="domain" description="Glycosyltransferase GT-D fold" evidence="1">
    <location>
        <begin position="50"/>
        <end position="275"/>
    </location>
</feature>
<proteinExistence type="predicted"/>
<sequence length="279" mass="32569">MKIKSFFYKAINDIVYIPIYYLLYRNEFQSIDIKTIEETIDSVTEKGISISRFGDGEFKWIDMTGQKSFEKDSKELSSKLLEVLNSDDKQVAIALPQAFKDPSILTANKYWEREMGKYGKQWLNDINLNSHYYNVNITRPYMDLRDKKIANYVFDKFKEFMENKDILIIEGTETHFGEGNDLLKNVNSIKRVECPAHNAFESYDNIYNQSVDAINKWNPDVVLTALGPTATVLTFDLTKKTKKQVIDIGHFDIEYEWYLKKDNKREPISGKAVNEIKDK</sequence>
<protein>
    <submittedName>
        <fullName evidence="2">Glycosyltransferase, SP 1767 family protein</fullName>
    </submittedName>
</protein>
<dbReference type="Proteomes" id="UP000051565">
    <property type="component" value="Unassembled WGS sequence"/>
</dbReference>
<dbReference type="InterPro" id="IPR014869">
    <property type="entry name" value="GT-D"/>
</dbReference>